<sequence length="153" mass="17449">MRLDRFSFIRTQAEIKIAEHLDPAIWSFGFDSAKRRAGLCDYTNSKITISKYFAQIHSVDETMQVVLHEIAHGICGKKAGHTKKWLTVAKSIGYRAEKFTGTQIAAETARWVGTCAAGHAHYRYRKPTRPMSCALCSPKYSRFHLIGWNEREL</sequence>
<dbReference type="SMART" id="SM00731">
    <property type="entry name" value="SprT"/>
    <property type="match status" value="1"/>
</dbReference>
<proteinExistence type="predicted"/>
<organism evidence="2 3">
    <name type="scientific">Candidatus Rhodoluna planktonica</name>
    <dbReference type="NCBI Taxonomy" id="535712"/>
    <lineage>
        <taxon>Bacteria</taxon>
        <taxon>Bacillati</taxon>
        <taxon>Actinomycetota</taxon>
        <taxon>Actinomycetes</taxon>
        <taxon>Micrococcales</taxon>
        <taxon>Microbacteriaceae</taxon>
        <taxon>Luna cluster</taxon>
        <taxon>Luna-1 subcluster</taxon>
        <taxon>Rhodoluna</taxon>
    </lineage>
</organism>
<dbReference type="STRING" id="535712.A4Z71_05200"/>
<dbReference type="EMBL" id="CP015208">
    <property type="protein sequence ID" value="AOY56748.1"/>
    <property type="molecule type" value="Genomic_DNA"/>
</dbReference>
<accession>A0A1D9E112</accession>
<keyword evidence="3" id="KW-1185">Reference proteome</keyword>
<dbReference type="AlphaFoldDB" id="A0A1D9E112"/>
<dbReference type="Pfam" id="PF10263">
    <property type="entry name" value="SprT-like"/>
    <property type="match status" value="1"/>
</dbReference>
<dbReference type="InterPro" id="IPR006640">
    <property type="entry name" value="SprT-like_domain"/>
</dbReference>
<reference evidence="2 3" key="1">
    <citation type="journal article" date="2016" name="Biochim. Biophys. Acta">
        <title>Photochemical characterization of actinorhodopsin and its functional existence in the natural host.</title>
        <authorList>
            <person name="Nakamura S."/>
            <person name="Kikukawa T."/>
            <person name="Tamogami J."/>
            <person name="Kamiya M."/>
            <person name="Aizawa T."/>
            <person name="Hahn M.W."/>
            <person name="Ihara K."/>
            <person name="Kamo N."/>
            <person name="Demura M."/>
        </authorList>
    </citation>
    <scope>NUCLEOTIDE SEQUENCE [LARGE SCALE GENOMIC DNA]</scope>
    <source>
        <strain evidence="2 3">MWH-Dar1</strain>
    </source>
</reference>
<dbReference type="GO" id="GO:0006950">
    <property type="term" value="P:response to stress"/>
    <property type="evidence" value="ECO:0007669"/>
    <property type="project" value="UniProtKB-ARBA"/>
</dbReference>
<evidence type="ECO:0000313" key="2">
    <source>
        <dbReference type="EMBL" id="AOY56748.1"/>
    </source>
</evidence>
<dbReference type="OrthoDB" id="9793623at2"/>
<feature type="domain" description="SprT-like" evidence="1">
    <location>
        <begin position="4"/>
        <end position="143"/>
    </location>
</feature>
<name>A0A1D9E112_9MICO</name>
<gene>
    <name evidence="2" type="ORF">A4Z71_05200</name>
</gene>
<dbReference type="KEGG" id="rpla:A4Z71_05200"/>
<dbReference type="Proteomes" id="UP000243784">
    <property type="component" value="Chromosome"/>
</dbReference>
<evidence type="ECO:0000259" key="1">
    <source>
        <dbReference type="SMART" id="SM00731"/>
    </source>
</evidence>
<evidence type="ECO:0000313" key="3">
    <source>
        <dbReference type="Proteomes" id="UP000243784"/>
    </source>
</evidence>
<protein>
    <recommendedName>
        <fullName evidence="1">SprT-like domain-containing protein</fullName>
    </recommendedName>
</protein>